<dbReference type="GO" id="GO:0005543">
    <property type="term" value="F:phospholipid binding"/>
    <property type="evidence" value="ECO:0007669"/>
    <property type="project" value="TreeGrafter"/>
</dbReference>
<dbReference type="SMART" id="SM00273">
    <property type="entry name" value="ENTH"/>
    <property type="match status" value="1"/>
</dbReference>
<feature type="compositionally biased region" description="Basic and acidic residues" evidence="6">
    <location>
        <begin position="150"/>
        <end position="161"/>
    </location>
</feature>
<feature type="compositionally biased region" description="Polar residues" evidence="6">
    <location>
        <begin position="349"/>
        <end position="363"/>
    </location>
</feature>
<dbReference type="Gene3D" id="1.25.40.90">
    <property type="match status" value="1"/>
</dbReference>
<dbReference type="GO" id="GO:0030276">
    <property type="term" value="F:clathrin binding"/>
    <property type="evidence" value="ECO:0007669"/>
    <property type="project" value="TreeGrafter"/>
</dbReference>
<feature type="domain" description="ENTH" evidence="7">
    <location>
        <begin position="18"/>
        <end position="150"/>
    </location>
</feature>
<feature type="compositionally biased region" description="Basic and acidic residues" evidence="6">
    <location>
        <begin position="316"/>
        <end position="328"/>
    </location>
</feature>
<protein>
    <recommendedName>
        <fullName evidence="7">ENTH domain-containing protein</fullName>
    </recommendedName>
</protein>
<dbReference type="PANTHER" id="PTHR12276:SF91">
    <property type="entry name" value="CLATHRIN INTERACTOR EPSIN 2-RELATED"/>
    <property type="match status" value="1"/>
</dbReference>
<feature type="region of interest" description="Disordered" evidence="6">
    <location>
        <begin position="416"/>
        <end position="489"/>
    </location>
</feature>
<reference evidence="8" key="1">
    <citation type="submission" date="2020-02" db="EMBL/GenBank/DDBJ databases">
        <authorList>
            <person name="Scholz U."/>
            <person name="Mascher M."/>
            <person name="Fiebig A."/>
        </authorList>
    </citation>
    <scope>NUCLEOTIDE SEQUENCE</scope>
</reference>
<feature type="compositionally biased region" description="Polar residues" evidence="6">
    <location>
        <begin position="416"/>
        <end position="430"/>
    </location>
</feature>
<feature type="compositionally biased region" description="Polar residues" evidence="6">
    <location>
        <begin position="461"/>
        <end position="470"/>
    </location>
</feature>
<feature type="compositionally biased region" description="Low complexity" evidence="6">
    <location>
        <begin position="171"/>
        <end position="183"/>
    </location>
</feature>
<evidence type="ECO:0000256" key="5">
    <source>
        <dbReference type="ARBA" id="ARBA00023329"/>
    </source>
</evidence>
<evidence type="ECO:0000256" key="6">
    <source>
        <dbReference type="SAM" id="MobiDB-lite"/>
    </source>
</evidence>
<dbReference type="Proteomes" id="UP000663760">
    <property type="component" value="Chromosome 2"/>
</dbReference>
<evidence type="ECO:0000256" key="2">
    <source>
        <dbReference type="ARBA" id="ARBA00004555"/>
    </source>
</evidence>
<feature type="compositionally biased region" description="Basic and acidic residues" evidence="6">
    <location>
        <begin position="261"/>
        <end position="271"/>
    </location>
</feature>
<dbReference type="InterPro" id="IPR013809">
    <property type="entry name" value="ENTH"/>
</dbReference>
<gene>
    <name evidence="8" type="ORF">SI8410_02001935</name>
</gene>
<dbReference type="EMBL" id="LR746265">
    <property type="protein sequence ID" value="CAA7390453.1"/>
    <property type="molecule type" value="Genomic_DNA"/>
</dbReference>
<feature type="compositionally biased region" description="Low complexity" evidence="6">
    <location>
        <begin position="333"/>
        <end position="348"/>
    </location>
</feature>
<evidence type="ECO:0000256" key="4">
    <source>
        <dbReference type="ARBA" id="ARBA00023034"/>
    </source>
</evidence>
<sequence length="832" mass="88474">MKKAFDQTVRDLKREVNKVVLKVPAIEQKILDATSNEPWGPHGSLLADIAQATRNHAEFQIIMSVIWKRINDTGKNWRHVYKGLIVLDYLVAHGSERVIDEIREHSYQIATLSDFQYISSSGRDEGSNVRKKSQNLVALVNDKERIQEVRQKAHANRDKYRGTISTGGMHHSGSYSGSGSYGDQYDDDQYHGSYGNREDHRNGYGKDKDSGYRDDDRYGRRDSYGRDGDRYGRDGDRYGRDADDYRGNRGNDDYQFGSRNRNVDRDKGRSFDDDDRYSPRSGGGKMDGPSHEDRQLEHKFSEQNLGAPPTYEEAVGEPHSHVQNERDGGAGQAPIAKIPPAAPKASPAENINLSQAPVVSTESHTQKEDAFDEFDPRGSTTAAVPAEAGFGTDFFGLSGVESISSLALVPVTAPTTSEVHLPNSSDSGQNLPLPFNGFSQPGENPFGEPPFKAIPQDGNAPVQQQNNLSATPFPFPSESPSLQPSLAVGDSLSTPLSNHVNGHVPSTASEILPSGLASLQPNAVTVENLNPYSGSTYATPSQVFPPAPSGGAQPIPANILSHPVPFGLAAPQAYPSGFLPQTGLPSGINSLQSPYAFSPQGFTAAAPVPQPFPQSHFSQQGQSVPVATQATPAPTATYFHGGALSSVGASQPDALVQTVPPAKSVQSKDKFETKSTVWADTLNRGLVDLNISGPKTNPLADIGVDFESINRKEKRREKATVAPVSTTTMGKAMGSGSGIGRAGVVGLAPPPNPIIGSGMGMGMAMGNLGMGMGGYGGGINQPIGMGMGMNMGVGAGAQPPGGMPSGQAMRGMGYNPMAGMGGYGSQQYGGYR</sequence>
<feature type="compositionally biased region" description="Basic and acidic residues" evidence="6">
    <location>
        <begin position="288"/>
        <end position="301"/>
    </location>
</feature>
<dbReference type="CDD" id="cd03571">
    <property type="entry name" value="ENTH"/>
    <property type="match status" value="1"/>
</dbReference>
<keyword evidence="9" id="KW-1185">Reference proteome</keyword>
<dbReference type="FunFam" id="1.25.40.90:FF:000006">
    <property type="entry name" value="Clathrin interactor 1"/>
    <property type="match status" value="1"/>
</dbReference>
<dbReference type="GO" id="GO:0030125">
    <property type="term" value="C:clathrin vesicle coat"/>
    <property type="evidence" value="ECO:0007669"/>
    <property type="project" value="TreeGrafter"/>
</dbReference>
<evidence type="ECO:0000256" key="1">
    <source>
        <dbReference type="ARBA" id="ARBA00004132"/>
    </source>
</evidence>
<feature type="compositionally biased region" description="Basic and acidic residues" evidence="6">
    <location>
        <begin position="196"/>
        <end position="252"/>
    </location>
</feature>
<dbReference type="InterPro" id="IPR008942">
    <property type="entry name" value="ENTH_VHS"/>
</dbReference>
<comment type="similarity">
    <text evidence="3">Belongs to the epsin family.</text>
</comment>
<dbReference type="OrthoDB" id="4033880at2759"/>
<dbReference type="GO" id="GO:0006897">
    <property type="term" value="P:endocytosis"/>
    <property type="evidence" value="ECO:0007669"/>
    <property type="project" value="TreeGrafter"/>
</dbReference>
<evidence type="ECO:0000313" key="9">
    <source>
        <dbReference type="Proteomes" id="UP000663760"/>
    </source>
</evidence>
<dbReference type="SUPFAM" id="SSF48464">
    <property type="entry name" value="ENTH/VHS domain"/>
    <property type="match status" value="1"/>
</dbReference>
<dbReference type="PANTHER" id="PTHR12276">
    <property type="entry name" value="EPSIN/ENT-RELATED"/>
    <property type="match status" value="1"/>
</dbReference>
<accession>A0A7I8K2W9</accession>
<comment type="subcellular location">
    <subcellularLocation>
        <location evidence="1">Cytoplasmic vesicle</location>
        <location evidence="1">Clathrin-coated vesicle</location>
    </subcellularLocation>
    <subcellularLocation>
        <location evidence="2">Golgi apparatus</location>
    </subcellularLocation>
</comment>
<feature type="region of interest" description="Disordered" evidence="6">
    <location>
        <begin position="150"/>
        <end position="379"/>
    </location>
</feature>
<dbReference type="Pfam" id="PF01417">
    <property type="entry name" value="ENTH"/>
    <property type="match status" value="1"/>
</dbReference>
<organism evidence="8 9">
    <name type="scientific">Spirodela intermedia</name>
    <name type="common">Intermediate duckweed</name>
    <dbReference type="NCBI Taxonomy" id="51605"/>
    <lineage>
        <taxon>Eukaryota</taxon>
        <taxon>Viridiplantae</taxon>
        <taxon>Streptophyta</taxon>
        <taxon>Embryophyta</taxon>
        <taxon>Tracheophyta</taxon>
        <taxon>Spermatophyta</taxon>
        <taxon>Magnoliopsida</taxon>
        <taxon>Liliopsida</taxon>
        <taxon>Araceae</taxon>
        <taxon>Lemnoideae</taxon>
        <taxon>Spirodela</taxon>
    </lineage>
</organism>
<evidence type="ECO:0000259" key="7">
    <source>
        <dbReference type="PROSITE" id="PS50942"/>
    </source>
</evidence>
<dbReference type="GO" id="GO:0005886">
    <property type="term" value="C:plasma membrane"/>
    <property type="evidence" value="ECO:0007669"/>
    <property type="project" value="TreeGrafter"/>
</dbReference>
<evidence type="ECO:0000256" key="3">
    <source>
        <dbReference type="ARBA" id="ARBA00010130"/>
    </source>
</evidence>
<name>A0A7I8K2W9_SPIIN</name>
<dbReference type="GO" id="GO:0005794">
    <property type="term" value="C:Golgi apparatus"/>
    <property type="evidence" value="ECO:0007669"/>
    <property type="project" value="UniProtKB-SubCell"/>
</dbReference>
<evidence type="ECO:0000313" key="8">
    <source>
        <dbReference type="EMBL" id="CAA7390453.1"/>
    </source>
</evidence>
<dbReference type="PROSITE" id="PS50942">
    <property type="entry name" value="ENTH"/>
    <property type="match status" value="1"/>
</dbReference>
<keyword evidence="5" id="KW-0968">Cytoplasmic vesicle</keyword>
<keyword evidence="4" id="KW-0333">Golgi apparatus</keyword>
<proteinExistence type="inferred from homology"/>
<dbReference type="GO" id="GO:0005768">
    <property type="term" value="C:endosome"/>
    <property type="evidence" value="ECO:0007669"/>
    <property type="project" value="TreeGrafter"/>
</dbReference>
<dbReference type="AlphaFoldDB" id="A0A7I8K2W9"/>